<name>A0A6P8YGV6_THRPL</name>
<dbReference type="InterPro" id="IPR036188">
    <property type="entry name" value="FAD/NAD-bd_sf"/>
</dbReference>
<dbReference type="PANTHER" id="PTHR10742">
    <property type="entry name" value="FLAVIN MONOAMINE OXIDASE"/>
    <property type="match status" value="1"/>
</dbReference>
<dbReference type="AlphaFoldDB" id="A0A6P8YGV6"/>
<dbReference type="Gene3D" id="3.50.50.60">
    <property type="entry name" value="FAD/NAD(P)-binding domain"/>
    <property type="match status" value="1"/>
</dbReference>
<dbReference type="SUPFAM" id="SSF51905">
    <property type="entry name" value="FAD/NAD(P)-binding domain"/>
    <property type="match status" value="1"/>
</dbReference>
<dbReference type="Gene3D" id="3.90.660.10">
    <property type="match status" value="1"/>
</dbReference>
<dbReference type="GO" id="GO:0046592">
    <property type="term" value="F:polyamine oxidase activity"/>
    <property type="evidence" value="ECO:0007669"/>
    <property type="project" value="TreeGrafter"/>
</dbReference>
<dbReference type="InterPro" id="IPR002937">
    <property type="entry name" value="Amino_oxidase"/>
</dbReference>
<feature type="domain" description="Amine oxidase" evidence="1">
    <location>
        <begin position="13"/>
        <end position="475"/>
    </location>
</feature>
<dbReference type="InterPro" id="IPR050281">
    <property type="entry name" value="Flavin_monoamine_oxidase"/>
</dbReference>
<proteinExistence type="predicted"/>
<organism evidence="3">
    <name type="scientific">Thrips palmi</name>
    <name type="common">Melon thrips</name>
    <dbReference type="NCBI Taxonomy" id="161013"/>
    <lineage>
        <taxon>Eukaryota</taxon>
        <taxon>Metazoa</taxon>
        <taxon>Ecdysozoa</taxon>
        <taxon>Arthropoda</taxon>
        <taxon>Hexapoda</taxon>
        <taxon>Insecta</taxon>
        <taxon>Pterygota</taxon>
        <taxon>Neoptera</taxon>
        <taxon>Paraneoptera</taxon>
        <taxon>Thysanoptera</taxon>
        <taxon>Terebrantia</taxon>
        <taxon>Thripoidea</taxon>
        <taxon>Thripidae</taxon>
        <taxon>Thrips</taxon>
    </lineage>
</organism>
<protein>
    <submittedName>
        <fullName evidence="3">Spermine oxidase</fullName>
    </submittedName>
</protein>
<dbReference type="OrthoDB" id="5046242at2759"/>
<dbReference type="GeneID" id="117640621"/>
<dbReference type="SUPFAM" id="SSF54373">
    <property type="entry name" value="FAD-linked reductases, C-terminal domain"/>
    <property type="match status" value="1"/>
</dbReference>
<keyword evidence="2" id="KW-1185">Reference proteome</keyword>
<dbReference type="Proteomes" id="UP000515158">
    <property type="component" value="Unplaced"/>
</dbReference>
<dbReference type="PANTHER" id="PTHR10742:SF398">
    <property type="entry name" value="AMINE OXIDASE DOMAIN-CONTAINING PROTEIN-RELATED"/>
    <property type="match status" value="1"/>
</dbReference>
<dbReference type="Pfam" id="PF01593">
    <property type="entry name" value="Amino_oxidase"/>
    <property type="match status" value="1"/>
</dbReference>
<reference evidence="3" key="1">
    <citation type="submission" date="2025-08" db="UniProtKB">
        <authorList>
            <consortium name="RefSeq"/>
        </authorList>
    </citation>
    <scope>IDENTIFICATION</scope>
    <source>
        <tissue evidence="3">Total insect</tissue>
    </source>
</reference>
<evidence type="ECO:0000259" key="1">
    <source>
        <dbReference type="Pfam" id="PF01593"/>
    </source>
</evidence>
<sequence>MTYQAVIVGAGPAGIAAACRLLAKGVDKILLLEAEDRIGGRIHTVPFGDGVVDLGAQFCHGEKGNVVYEMAHPLNLLESSKTLYTNMAFVDSGGQFVDKGAAAWLLGMCLAITDEAGKDLKSYPHSLGDYITSEFYKRINGDAAPENLPKSLSDNFLEWFHRFENSIDGSDSWFETSGSGHTEYVECDGDPVLVWKHGGYKTVLDLLMKKIPNASLGLPLESKVMLKKEVLNVTWDHVREGGPVVVVCRDGSEYHADRAIITVSLGVLKEQAHSLFSPPLPKIKLNAIHGLSIGAVNKIFLKFSDNWWPAETHGFSLIWTQTDSDKFREKYGNNKKKSWIREVFGFYKDLGQPGVLCGWIVGPEARTMEMCSDEEVIEGCEELLKKFVGNKYSVPRIEAVARSYWFTNPHFRGSYSFRSMKTEQMGVNAKQLAEPVQNSNQKSVLHFAGEATHEYFFSTVHGAIETGWREADLVLESISGNRKCSL</sequence>
<evidence type="ECO:0000313" key="3">
    <source>
        <dbReference type="RefSeq" id="XP_034233207.1"/>
    </source>
</evidence>
<dbReference type="FunCoup" id="A0A6P8YGV6">
    <property type="interactions" value="97"/>
</dbReference>
<accession>A0A6P8YGV6</accession>
<dbReference type="RefSeq" id="XP_034233207.1">
    <property type="nucleotide sequence ID" value="XM_034377316.1"/>
</dbReference>
<dbReference type="InParanoid" id="A0A6P8YGV6"/>
<gene>
    <name evidence="3" type="primary">LOC117640621</name>
</gene>
<evidence type="ECO:0000313" key="2">
    <source>
        <dbReference type="Proteomes" id="UP000515158"/>
    </source>
</evidence>
<dbReference type="KEGG" id="tpal:117640621"/>